<sequence length="119" mass="13887">MARRSLRFEDANLQCRFTSAVQALPPGVAYVVEGDGTVSCDEEHYPHVVDVAHIIRDSCFRWYFRWSEDEDWSFAFWDELKKSGAPFQVEYHDERVVFLLPKGSEMLHDEISDRASERA</sequence>
<accession>A0ABM9ITU9</accession>
<reference evidence="1 2" key="1">
    <citation type="submission" date="2023-07" db="EMBL/GenBank/DDBJ databases">
        <authorList>
            <person name="Peeters C."/>
        </authorList>
    </citation>
    <scope>NUCLEOTIDE SEQUENCE [LARGE SCALE GENOMIC DNA]</scope>
    <source>
        <strain evidence="1 2">R-38712</strain>
    </source>
</reference>
<dbReference type="Proteomes" id="UP001189303">
    <property type="component" value="Unassembled WGS sequence"/>
</dbReference>
<dbReference type="EMBL" id="CATWFT010000018">
    <property type="protein sequence ID" value="CAJ0730201.1"/>
    <property type="molecule type" value="Genomic_DNA"/>
</dbReference>
<keyword evidence="2" id="KW-1185">Reference proteome</keyword>
<evidence type="ECO:0008006" key="3">
    <source>
        <dbReference type="Google" id="ProtNLM"/>
    </source>
</evidence>
<evidence type="ECO:0000313" key="2">
    <source>
        <dbReference type="Proteomes" id="UP001189303"/>
    </source>
</evidence>
<proteinExistence type="predicted"/>
<comment type="caution">
    <text evidence="1">The sequence shown here is derived from an EMBL/GenBank/DDBJ whole genome shotgun (WGS) entry which is preliminary data.</text>
</comment>
<protein>
    <recommendedName>
        <fullName evidence="3">Integron gene cassette protein</fullName>
    </recommendedName>
</protein>
<organism evidence="1 2">
    <name type="scientific">Ralstonia pickettii</name>
    <name type="common">Burkholderia pickettii</name>
    <dbReference type="NCBI Taxonomy" id="329"/>
    <lineage>
        <taxon>Bacteria</taxon>
        <taxon>Pseudomonadati</taxon>
        <taxon>Pseudomonadota</taxon>
        <taxon>Betaproteobacteria</taxon>
        <taxon>Burkholderiales</taxon>
        <taxon>Burkholderiaceae</taxon>
        <taxon>Ralstonia</taxon>
    </lineage>
</organism>
<evidence type="ECO:0000313" key="1">
    <source>
        <dbReference type="EMBL" id="CAJ0730201.1"/>
    </source>
</evidence>
<gene>
    <name evidence="1" type="ORF">R38712_04303</name>
</gene>
<name>A0ABM9ITU9_RALPI</name>